<evidence type="ECO:0000313" key="2">
    <source>
        <dbReference type="Proteomes" id="UP000238479"/>
    </source>
</evidence>
<protein>
    <submittedName>
        <fullName evidence="1">Uncharacterized protein</fullName>
    </submittedName>
</protein>
<gene>
    <name evidence="1" type="ORF">RchiOBHm_Chr6g0254091</name>
</gene>
<reference evidence="1 2" key="1">
    <citation type="journal article" date="2018" name="Nat. Genet.">
        <title>The Rosa genome provides new insights in the design of modern roses.</title>
        <authorList>
            <person name="Bendahmane M."/>
        </authorList>
    </citation>
    <scope>NUCLEOTIDE SEQUENCE [LARGE SCALE GENOMIC DNA]</scope>
    <source>
        <strain evidence="2">cv. Old Blush</strain>
    </source>
</reference>
<sequence>MMLGGRRWRIEKPDLLSLSSYCLLSSLRFNFYFLEELDLTRLWLLVCRPIWKTNEGERASKKRCC</sequence>
<accession>A0A2P6PLJ6</accession>
<dbReference type="Proteomes" id="UP000238479">
    <property type="component" value="Chromosome 6"/>
</dbReference>
<proteinExistence type="predicted"/>
<dbReference type="EMBL" id="PDCK01000044">
    <property type="protein sequence ID" value="PRQ22789.1"/>
    <property type="molecule type" value="Genomic_DNA"/>
</dbReference>
<evidence type="ECO:0000313" key="1">
    <source>
        <dbReference type="EMBL" id="PRQ22789.1"/>
    </source>
</evidence>
<keyword evidence="2" id="KW-1185">Reference proteome</keyword>
<comment type="caution">
    <text evidence="1">The sequence shown here is derived from an EMBL/GenBank/DDBJ whole genome shotgun (WGS) entry which is preliminary data.</text>
</comment>
<name>A0A2P6PLJ6_ROSCH</name>
<organism evidence="1 2">
    <name type="scientific">Rosa chinensis</name>
    <name type="common">China rose</name>
    <dbReference type="NCBI Taxonomy" id="74649"/>
    <lineage>
        <taxon>Eukaryota</taxon>
        <taxon>Viridiplantae</taxon>
        <taxon>Streptophyta</taxon>
        <taxon>Embryophyta</taxon>
        <taxon>Tracheophyta</taxon>
        <taxon>Spermatophyta</taxon>
        <taxon>Magnoliopsida</taxon>
        <taxon>eudicotyledons</taxon>
        <taxon>Gunneridae</taxon>
        <taxon>Pentapetalae</taxon>
        <taxon>rosids</taxon>
        <taxon>fabids</taxon>
        <taxon>Rosales</taxon>
        <taxon>Rosaceae</taxon>
        <taxon>Rosoideae</taxon>
        <taxon>Rosoideae incertae sedis</taxon>
        <taxon>Rosa</taxon>
    </lineage>
</organism>
<dbReference type="Gramene" id="PRQ22789">
    <property type="protein sequence ID" value="PRQ22789"/>
    <property type="gene ID" value="RchiOBHm_Chr6g0254091"/>
</dbReference>
<dbReference type="AlphaFoldDB" id="A0A2P6PLJ6"/>